<protein>
    <submittedName>
        <fullName evidence="5">Helix-turn-helix transcriptional regulator</fullName>
    </submittedName>
</protein>
<keyword evidence="6" id="KW-1185">Reference proteome</keyword>
<evidence type="ECO:0000256" key="3">
    <source>
        <dbReference type="ARBA" id="ARBA00023163"/>
    </source>
</evidence>
<keyword evidence="1" id="KW-0805">Transcription regulation</keyword>
<dbReference type="SUPFAM" id="SSF47413">
    <property type="entry name" value="lambda repressor-like DNA-binding domains"/>
    <property type="match status" value="2"/>
</dbReference>
<dbReference type="PROSITE" id="PS50943">
    <property type="entry name" value="HTH_CROC1"/>
    <property type="match status" value="2"/>
</dbReference>
<dbReference type="Gene3D" id="1.10.260.40">
    <property type="entry name" value="lambda repressor-like DNA-binding domains"/>
    <property type="match status" value="2"/>
</dbReference>
<dbReference type="SMART" id="SM00530">
    <property type="entry name" value="HTH_XRE"/>
    <property type="match status" value="2"/>
</dbReference>
<gene>
    <name evidence="5" type="ORF">WKW79_34285</name>
</gene>
<comment type="caution">
    <text evidence="5">The sequence shown here is derived from an EMBL/GenBank/DDBJ whole genome shotgun (WGS) entry which is preliminary data.</text>
</comment>
<feature type="domain" description="HTH cro/C1-type" evidence="4">
    <location>
        <begin position="20"/>
        <end position="74"/>
    </location>
</feature>
<dbReference type="InterPro" id="IPR010982">
    <property type="entry name" value="Lambda_DNA-bd_dom_sf"/>
</dbReference>
<evidence type="ECO:0000256" key="2">
    <source>
        <dbReference type="ARBA" id="ARBA00023125"/>
    </source>
</evidence>
<name>A0ABU8XLX1_9BURK</name>
<evidence type="ECO:0000313" key="6">
    <source>
        <dbReference type="Proteomes" id="UP001367030"/>
    </source>
</evidence>
<sequence length="237" mass="26689">METTSRTTQHDYLQVLGELVRVARGQANISQERFAKQVGLGRAYVGHLERGKKNVTLGSLMAILEGLEIAPEAFFRNLHLRPSVQGTDEMVKAIMRRRFPKLAVEERASYSEMFGAAVRHERQRRGYSQEGFANLVGLTRTYVLTLEQGRQNPSFVVVMRILEGLGLEPSKFFRYVRLHPRAAADRVAFPKQSQRKSALRARATSRLQIEHAAERTGFGGSIHENQAKRIVRTAGSA</sequence>
<reference evidence="5 6" key="1">
    <citation type="submission" date="2024-03" db="EMBL/GenBank/DDBJ databases">
        <title>Novel species of the genus Variovorax.</title>
        <authorList>
            <person name="Liu Q."/>
            <person name="Xin Y.-H."/>
        </authorList>
    </citation>
    <scope>NUCLEOTIDE SEQUENCE [LARGE SCALE GENOMIC DNA]</scope>
    <source>
        <strain evidence="5 6">KACC 18901</strain>
    </source>
</reference>
<dbReference type="PANTHER" id="PTHR46797:SF23">
    <property type="entry name" value="HTH-TYPE TRANSCRIPTIONAL REGULATOR SUTR"/>
    <property type="match status" value="1"/>
</dbReference>
<evidence type="ECO:0000256" key="1">
    <source>
        <dbReference type="ARBA" id="ARBA00023015"/>
    </source>
</evidence>
<evidence type="ECO:0000313" key="5">
    <source>
        <dbReference type="EMBL" id="MEJ8859672.1"/>
    </source>
</evidence>
<dbReference type="Pfam" id="PF13560">
    <property type="entry name" value="HTH_31"/>
    <property type="match status" value="1"/>
</dbReference>
<organism evidence="5 6">
    <name type="scientific">Variovorax robiniae</name>
    <dbReference type="NCBI Taxonomy" id="1836199"/>
    <lineage>
        <taxon>Bacteria</taxon>
        <taxon>Pseudomonadati</taxon>
        <taxon>Pseudomonadota</taxon>
        <taxon>Betaproteobacteria</taxon>
        <taxon>Burkholderiales</taxon>
        <taxon>Comamonadaceae</taxon>
        <taxon>Variovorax</taxon>
    </lineage>
</organism>
<proteinExistence type="predicted"/>
<dbReference type="RefSeq" id="WP_340339709.1">
    <property type="nucleotide sequence ID" value="NZ_JBBKZS010000034.1"/>
</dbReference>
<evidence type="ECO:0000259" key="4">
    <source>
        <dbReference type="PROSITE" id="PS50943"/>
    </source>
</evidence>
<dbReference type="Pfam" id="PF01381">
    <property type="entry name" value="HTH_3"/>
    <property type="match status" value="1"/>
</dbReference>
<dbReference type="CDD" id="cd00093">
    <property type="entry name" value="HTH_XRE"/>
    <property type="match status" value="2"/>
</dbReference>
<dbReference type="InterPro" id="IPR001387">
    <property type="entry name" value="Cro/C1-type_HTH"/>
</dbReference>
<keyword evidence="3" id="KW-0804">Transcription</keyword>
<dbReference type="EMBL" id="JBBKZS010000034">
    <property type="protein sequence ID" value="MEJ8859672.1"/>
    <property type="molecule type" value="Genomic_DNA"/>
</dbReference>
<dbReference type="InterPro" id="IPR050807">
    <property type="entry name" value="TransReg_Diox_bact_type"/>
</dbReference>
<dbReference type="Proteomes" id="UP001367030">
    <property type="component" value="Unassembled WGS sequence"/>
</dbReference>
<dbReference type="PANTHER" id="PTHR46797">
    <property type="entry name" value="HTH-TYPE TRANSCRIPTIONAL REGULATOR"/>
    <property type="match status" value="1"/>
</dbReference>
<keyword evidence="2" id="KW-0238">DNA-binding</keyword>
<feature type="domain" description="HTH cro/C1-type" evidence="4">
    <location>
        <begin position="118"/>
        <end position="172"/>
    </location>
</feature>
<accession>A0ABU8XLX1</accession>